<feature type="transmembrane region" description="Helical" evidence="1">
    <location>
        <begin position="21"/>
        <end position="39"/>
    </location>
</feature>
<proteinExistence type="predicted"/>
<feature type="domain" description="Methyltransferase" evidence="2">
    <location>
        <begin position="73"/>
        <end position="320"/>
    </location>
</feature>
<sequence length="336" mass="38927">MKVGNRFAFRRDQSLGKIRSTVITLVAFLVSIAAIDVWFQRSTAVSESYATRAAIAVNQQVAVKSFEPISTGLAARQSFGFFDDIGDNSWNKMRKKAVTFQQYQNPKNPNAGSADPWKWYIRNLQPDFTCQHVIRVGGHGDGPKWVCDPHRLRTRDNCLIYSFGSNGNYLFEDSMLDLVGKGQCEIHVFDFGDFDRPQNPDKRIHYHQWGLGSSYDQAYNEKIKKRAGEQEVLTFQEIQRRLNHEDRTIDLFKIDCEGCEWRNYKDWIGVDARQVQIEVHGLPSSNGSDFFDAFRDNSFAMFSKEHNQYTKHCYEFSYVKLSDEFWDKSELTAQIK</sequence>
<accession>A0A8J9S6V0</accession>
<protein>
    <recommendedName>
        <fullName evidence="2">Methyltransferase domain-containing protein</fullName>
    </recommendedName>
</protein>
<dbReference type="Pfam" id="PF13383">
    <property type="entry name" value="Methyltransf_22"/>
    <property type="match status" value="1"/>
</dbReference>
<keyword evidence="1" id="KW-0472">Membrane</keyword>
<dbReference type="EMBL" id="OU594956">
    <property type="protein sequence ID" value="CAG9281404.1"/>
    <property type="molecule type" value="Genomic_DNA"/>
</dbReference>
<dbReference type="InterPro" id="IPR025714">
    <property type="entry name" value="Methyltranfer_dom"/>
</dbReference>
<keyword evidence="1" id="KW-0812">Transmembrane</keyword>
<evidence type="ECO:0000259" key="2">
    <source>
        <dbReference type="Pfam" id="PF13383"/>
    </source>
</evidence>
<dbReference type="OMA" id="CEFHIFD"/>
<dbReference type="AlphaFoldDB" id="A0A8J9S6V0"/>
<name>A0A8J9S6V0_PHATR</name>
<organism evidence="3">
    <name type="scientific">Phaeodactylum tricornutum</name>
    <name type="common">Diatom</name>
    <dbReference type="NCBI Taxonomy" id="2850"/>
    <lineage>
        <taxon>Eukaryota</taxon>
        <taxon>Sar</taxon>
        <taxon>Stramenopiles</taxon>
        <taxon>Ochrophyta</taxon>
        <taxon>Bacillariophyta</taxon>
        <taxon>Bacillariophyceae</taxon>
        <taxon>Bacillariophycidae</taxon>
        <taxon>Naviculales</taxon>
        <taxon>Phaeodactylaceae</taxon>
        <taxon>Phaeodactylum</taxon>
    </lineage>
</organism>
<keyword evidence="1" id="KW-1133">Transmembrane helix</keyword>
<dbReference type="PANTHER" id="PTHR32026">
    <property type="entry name" value="METHYLTRANSFERASE-LIKE PROTEIN 24"/>
    <property type="match status" value="1"/>
</dbReference>
<dbReference type="PANTHER" id="PTHR32026:SF27">
    <property type="entry name" value="METHYLTRANSFERASE FKBM DOMAIN-CONTAINING PROTEIN-RELATED"/>
    <property type="match status" value="1"/>
</dbReference>
<dbReference type="InterPro" id="IPR026913">
    <property type="entry name" value="METTL24"/>
</dbReference>
<evidence type="ECO:0000256" key="1">
    <source>
        <dbReference type="SAM" id="Phobius"/>
    </source>
</evidence>
<dbReference type="Proteomes" id="UP000836788">
    <property type="component" value="Chromosome 15"/>
</dbReference>
<evidence type="ECO:0000313" key="3">
    <source>
        <dbReference type="EMBL" id="CAG9281404.1"/>
    </source>
</evidence>
<gene>
    <name evidence="3" type="ORF">PTTT1_LOCUS16362</name>
</gene>
<reference evidence="3" key="1">
    <citation type="submission" date="2022-02" db="EMBL/GenBank/DDBJ databases">
        <authorList>
            <person name="Giguere J D."/>
        </authorList>
    </citation>
    <scope>NUCLEOTIDE SEQUENCE</scope>
    <source>
        <strain evidence="3">CCAP 1055/1</strain>
    </source>
</reference>